<comment type="function">
    <text evidence="7 8">Plays a role in the regulation of phosphate uptake.</text>
</comment>
<keyword evidence="4 8" id="KW-0813">Transport</keyword>
<dbReference type="RefSeq" id="WP_289840989.1">
    <property type="nucleotide sequence ID" value="NZ_CATKSH010000008.1"/>
</dbReference>
<dbReference type="Proteomes" id="UP001176960">
    <property type="component" value="Unassembled WGS sequence"/>
</dbReference>
<evidence type="ECO:0000256" key="6">
    <source>
        <dbReference type="ARBA" id="ARBA00022592"/>
    </source>
</evidence>
<feature type="domain" description="PhoU" evidence="9">
    <location>
        <begin position="24"/>
        <end position="110"/>
    </location>
</feature>
<evidence type="ECO:0000259" key="9">
    <source>
        <dbReference type="Pfam" id="PF01895"/>
    </source>
</evidence>
<evidence type="ECO:0000256" key="8">
    <source>
        <dbReference type="PIRNR" id="PIRNR003107"/>
    </source>
</evidence>
<proteinExistence type="inferred from homology"/>
<evidence type="ECO:0000313" key="10">
    <source>
        <dbReference type="EMBL" id="CAI9120733.1"/>
    </source>
</evidence>
<keyword evidence="5 8" id="KW-0963">Cytoplasm</keyword>
<evidence type="ECO:0000256" key="7">
    <source>
        <dbReference type="ARBA" id="ARBA00056181"/>
    </source>
</evidence>
<dbReference type="SUPFAM" id="SSF109755">
    <property type="entry name" value="PhoU-like"/>
    <property type="match status" value="1"/>
</dbReference>
<feature type="domain" description="PhoU" evidence="9">
    <location>
        <begin position="127"/>
        <end position="211"/>
    </location>
</feature>
<evidence type="ECO:0000313" key="11">
    <source>
        <dbReference type="Proteomes" id="UP001176960"/>
    </source>
</evidence>
<comment type="subunit">
    <text evidence="3 8">Homodimer.</text>
</comment>
<dbReference type="PANTHER" id="PTHR42930:SF3">
    <property type="entry name" value="PHOSPHATE-SPECIFIC TRANSPORT SYSTEM ACCESSORY PROTEIN PHOU"/>
    <property type="match status" value="1"/>
</dbReference>
<dbReference type="InterPro" id="IPR038078">
    <property type="entry name" value="PhoU-like_sf"/>
</dbReference>
<comment type="subcellular location">
    <subcellularLocation>
        <location evidence="1 8">Cytoplasm</location>
    </subcellularLocation>
</comment>
<dbReference type="NCBIfam" id="TIGR02135">
    <property type="entry name" value="phoU_full"/>
    <property type="match status" value="1"/>
</dbReference>
<organism evidence="10 11">
    <name type="scientific">Brytella acorum</name>
    <dbReference type="NCBI Taxonomy" id="2959299"/>
    <lineage>
        <taxon>Bacteria</taxon>
        <taxon>Pseudomonadati</taxon>
        <taxon>Pseudomonadota</taxon>
        <taxon>Alphaproteobacteria</taxon>
        <taxon>Acetobacterales</taxon>
        <taxon>Acetobacteraceae</taxon>
        <taxon>Brytella</taxon>
    </lineage>
</organism>
<dbReference type="PANTHER" id="PTHR42930">
    <property type="entry name" value="PHOSPHATE-SPECIFIC TRANSPORT SYSTEM ACCESSORY PROTEIN PHOU"/>
    <property type="match status" value="1"/>
</dbReference>
<dbReference type="FunFam" id="1.20.58.220:FF:000004">
    <property type="entry name" value="Phosphate-specific transport system accessory protein PhoU"/>
    <property type="match status" value="1"/>
</dbReference>
<keyword evidence="11" id="KW-1185">Reference proteome</keyword>
<protein>
    <recommendedName>
        <fullName evidence="8">Phosphate-specific transport system accessory protein PhoU</fullName>
    </recommendedName>
</protein>
<comment type="caution">
    <text evidence="10">The sequence shown here is derived from an EMBL/GenBank/DDBJ whole genome shotgun (WGS) entry which is preliminary data.</text>
</comment>
<dbReference type="PIRSF" id="PIRSF003107">
    <property type="entry name" value="PhoU"/>
    <property type="match status" value="1"/>
</dbReference>
<dbReference type="GO" id="GO:0045936">
    <property type="term" value="P:negative regulation of phosphate metabolic process"/>
    <property type="evidence" value="ECO:0007669"/>
    <property type="project" value="InterPro"/>
</dbReference>
<dbReference type="AlphaFoldDB" id="A0AA35VC94"/>
<name>A0AA35VC94_9PROT</name>
<evidence type="ECO:0000256" key="4">
    <source>
        <dbReference type="ARBA" id="ARBA00022448"/>
    </source>
</evidence>
<gene>
    <name evidence="10" type="primary">phoU</name>
    <name evidence="10" type="ORF">LMG32879_001571</name>
</gene>
<accession>A0AA35VC94</accession>
<comment type="similarity">
    <text evidence="2 8">Belongs to the PhoU family.</text>
</comment>
<evidence type="ECO:0000256" key="5">
    <source>
        <dbReference type="ARBA" id="ARBA00022490"/>
    </source>
</evidence>
<evidence type="ECO:0000256" key="2">
    <source>
        <dbReference type="ARBA" id="ARBA00008107"/>
    </source>
</evidence>
<evidence type="ECO:0000256" key="3">
    <source>
        <dbReference type="ARBA" id="ARBA00011738"/>
    </source>
</evidence>
<dbReference type="GO" id="GO:0005737">
    <property type="term" value="C:cytoplasm"/>
    <property type="evidence" value="ECO:0007669"/>
    <property type="project" value="UniProtKB-SubCell"/>
</dbReference>
<dbReference type="InterPro" id="IPR028366">
    <property type="entry name" value="PhoU"/>
</dbReference>
<reference evidence="10" key="1">
    <citation type="submission" date="2023-03" db="EMBL/GenBank/DDBJ databases">
        <authorList>
            <person name="Cleenwerck I."/>
        </authorList>
    </citation>
    <scope>NUCLEOTIDE SEQUENCE</scope>
    <source>
        <strain evidence="10">LMG 32879</strain>
    </source>
</reference>
<dbReference type="GO" id="GO:0006817">
    <property type="term" value="P:phosphate ion transport"/>
    <property type="evidence" value="ECO:0007669"/>
    <property type="project" value="UniProtKB-KW"/>
</dbReference>
<keyword evidence="6 8" id="KW-0592">Phosphate transport</keyword>
<dbReference type="InterPro" id="IPR026022">
    <property type="entry name" value="PhoU_dom"/>
</dbReference>
<dbReference type="EMBL" id="CATKSH010000008">
    <property type="protein sequence ID" value="CAI9120733.1"/>
    <property type="molecule type" value="Genomic_DNA"/>
</dbReference>
<evidence type="ECO:0000256" key="1">
    <source>
        <dbReference type="ARBA" id="ARBA00004496"/>
    </source>
</evidence>
<dbReference type="GO" id="GO:0030643">
    <property type="term" value="P:intracellular phosphate ion homeostasis"/>
    <property type="evidence" value="ECO:0007669"/>
    <property type="project" value="InterPro"/>
</dbReference>
<dbReference type="Gene3D" id="1.20.58.220">
    <property type="entry name" value="Phosphate transport system protein phou homolog 2, domain 2"/>
    <property type="match status" value="1"/>
</dbReference>
<sequence length="240" mass="26368">MAPEGVHTVKSYEQELSRLRAMMTRMGGIVESQVAQAIAAVTAQDEDAARAAPGQDPQVDALERDVEGLAIRLLALRSPMASDLREIVAALKITGDLERIGDYASSIARRSTRFDLADSRISLSGLTAMGRLVQENLRRAIDAISQQDPERALEVWQSDQGVDEYYTAMFRALVTYMMEDPRNIGPCTHLLFIAKNLERIGDHATNIAERVYYAVTGENLPAYRPRGGLASDAAETSVTR</sequence>
<dbReference type="Pfam" id="PF01895">
    <property type="entry name" value="PhoU"/>
    <property type="match status" value="2"/>
</dbReference>